<comment type="caution">
    <text evidence="2">The sequence shown here is derived from an EMBL/GenBank/DDBJ whole genome shotgun (WGS) entry which is preliminary data.</text>
</comment>
<reference evidence="2" key="1">
    <citation type="submission" date="2019-12" db="EMBL/GenBank/DDBJ databases">
        <title>Genome sequencing and annotation of Brassica cretica.</title>
        <authorList>
            <person name="Studholme D.J."/>
            <person name="Sarris P.F."/>
        </authorList>
    </citation>
    <scope>NUCLEOTIDE SEQUENCE</scope>
    <source>
        <strain evidence="2">PFS-001/15</strain>
        <tissue evidence="2">Leaf</tissue>
    </source>
</reference>
<protein>
    <submittedName>
        <fullName evidence="2">Uncharacterized protein</fullName>
    </submittedName>
</protein>
<evidence type="ECO:0000313" key="2">
    <source>
        <dbReference type="EMBL" id="KAF2606621.1"/>
    </source>
</evidence>
<name>A0A8S9LKX9_BRACR</name>
<evidence type="ECO:0000256" key="1">
    <source>
        <dbReference type="SAM" id="MobiDB-lite"/>
    </source>
</evidence>
<gene>
    <name evidence="2" type="ORF">F2Q68_00044354</name>
</gene>
<organism evidence="2 3">
    <name type="scientific">Brassica cretica</name>
    <name type="common">Mustard</name>
    <dbReference type="NCBI Taxonomy" id="69181"/>
    <lineage>
        <taxon>Eukaryota</taxon>
        <taxon>Viridiplantae</taxon>
        <taxon>Streptophyta</taxon>
        <taxon>Embryophyta</taxon>
        <taxon>Tracheophyta</taxon>
        <taxon>Spermatophyta</taxon>
        <taxon>Magnoliopsida</taxon>
        <taxon>eudicotyledons</taxon>
        <taxon>Gunneridae</taxon>
        <taxon>Pentapetalae</taxon>
        <taxon>rosids</taxon>
        <taxon>malvids</taxon>
        <taxon>Brassicales</taxon>
        <taxon>Brassicaceae</taxon>
        <taxon>Brassiceae</taxon>
        <taxon>Brassica</taxon>
    </lineage>
</organism>
<evidence type="ECO:0000313" key="3">
    <source>
        <dbReference type="Proteomes" id="UP000712281"/>
    </source>
</evidence>
<dbReference type="Proteomes" id="UP000712281">
    <property type="component" value="Unassembled WGS sequence"/>
</dbReference>
<dbReference type="EMBL" id="QGKW02000276">
    <property type="protein sequence ID" value="KAF2606621.1"/>
    <property type="molecule type" value="Genomic_DNA"/>
</dbReference>
<proteinExistence type="predicted"/>
<feature type="region of interest" description="Disordered" evidence="1">
    <location>
        <begin position="1"/>
        <end position="23"/>
    </location>
</feature>
<accession>A0A8S9LKX9</accession>
<dbReference type="AlphaFoldDB" id="A0A8S9LKX9"/>
<feature type="region of interest" description="Disordered" evidence="1">
    <location>
        <begin position="47"/>
        <end position="78"/>
    </location>
</feature>
<feature type="compositionally biased region" description="Basic and acidic residues" evidence="1">
    <location>
        <begin position="51"/>
        <end position="64"/>
    </location>
</feature>
<sequence length="169" mass="19230">MSGNTKDKFAVRNNAGNTTPTVTAPMANAYANATVLEKIEILARDFSPQEVLKDKSTGPPREEDSTPQQRSPFLQGPVTGLRTLYPADECQSSLKHQQVHLRRTLHHWEKPTWVTRQESKSCRQLKYKIKLPNTTRSPSNRSRTWKYSLRPRSTIWKKDSLPGSNTVQA</sequence>
<feature type="compositionally biased region" description="Basic and acidic residues" evidence="1">
    <location>
        <begin position="1"/>
        <end position="10"/>
    </location>
</feature>